<reference evidence="1" key="1">
    <citation type="journal article" date="2000" name="Genome">
        <title>Gene content and organization of a 281-kbp contig from the genome of the extremely thermophilic archaeon, Sulfolobus solfataricus P2.</title>
        <authorList>
            <person name="Charlebois R.L."/>
            <person name="Singh R.K."/>
            <person name="Chan-Weiher C.C.-Y."/>
            <person name="Allard G."/>
            <person name="Chow C."/>
            <person name="Confalonieri F."/>
            <person name="Curtis B."/>
            <person name="Duguet M."/>
            <person name="Erauso G."/>
            <person name="Faguy D."/>
            <person name="Gaasterland T."/>
            <person name="Garrett R.A."/>
            <person name="Gordon P."/>
            <person name="Jeffries A.C."/>
            <person name="Kozera C."/>
            <person name="Kushwaha N."/>
            <person name="Lafleur E."/>
            <person name="Medina N."/>
            <person name="Peng X."/>
            <person name="Penny S.L."/>
            <person name="She Q."/>
            <person name="St Jean A."/>
            <person name="van der Oost J."/>
            <person name="Young F."/>
            <person name="Zivanovic Y."/>
            <person name="Doolittle W.F."/>
            <person name="Ragan M.A."/>
            <person name="Sensen C.W."/>
        </authorList>
    </citation>
    <scope>NUCLEOTIDE SEQUENCE</scope>
    <source>
        <strain evidence="1">P2</strain>
    </source>
</reference>
<reference evidence="2" key="3">
    <citation type="submission" date="2016-04" db="EMBL/GenBank/DDBJ databases">
        <authorList>
            <person name="Evans L.H."/>
            <person name="Alamgir A."/>
            <person name="Owens N."/>
            <person name="Weber N.D."/>
            <person name="Virtaneva K."/>
            <person name="Barbian K."/>
            <person name="Babar A."/>
            <person name="Rosenke K."/>
        </authorList>
    </citation>
    <scope>NUCLEOTIDE SEQUENCE</scope>
    <source>
        <strain evidence="2">P1</strain>
    </source>
</reference>
<proteinExistence type="predicted"/>
<evidence type="ECO:0000313" key="3">
    <source>
        <dbReference type="Proteomes" id="UP000076770"/>
    </source>
</evidence>
<accession>Q9UXA4</accession>
<gene>
    <name evidence="1" type="primary">ORF-c10_015</name>
    <name evidence="2" type="ORF">SSOP1_0742</name>
</gene>
<evidence type="ECO:0000313" key="2">
    <source>
        <dbReference type="EMBL" id="SAI84296.1"/>
    </source>
</evidence>
<protein>
    <submittedName>
        <fullName evidence="1">Uncharacterized protein ORF-c10_015</fullName>
    </submittedName>
</protein>
<evidence type="ECO:0000313" key="1">
    <source>
        <dbReference type="EMBL" id="CAB57588.1"/>
    </source>
</evidence>
<name>Q9UXA4_SACSO</name>
<dbReference type="EMBL" id="Y18930">
    <property type="protein sequence ID" value="CAB57588.1"/>
    <property type="molecule type" value="Genomic_DNA"/>
</dbReference>
<sequence>MVLLNFPSLLYFLTFSSKCLCASVNPRFNDLLCLEGNNLINSSIGIFSNSSILLPLYLKFFHSGGISNDIYYHLFPFSFIKFTYPPSYPFSLLQYDQLFCLEEHF</sequence>
<dbReference type="EMBL" id="LT549890">
    <property type="protein sequence ID" value="SAI84296.1"/>
    <property type="molecule type" value="Genomic_DNA"/>
</dbReference>
<dbReference type="Proteomes" id="UP000076770">
    <property type="component" value="Chromosome i"/>
</dbReference>
<organism evidence="1">
    <name type="scientific">Saccharolobus solfataricus</name>
    <name type="common">Sulfolobus solfataricus</name>
    <dbReference type="NCBI Taxonomy" id="2287"/>
    <lineage>
        <taxon>Archaea</taxon>
        <taxon>Thermoproteota</taxon>
        <taxon>Thermoprotei</taxon>
        <taxon>Sulfolobales</taxon>
        <taxon>Sulfolobaceae</taxon>
        <taxon>Saccharolobus</taxon>
    </lineage>
</organism>
<reference evidence="3" key="2">
    <citation type="submission" date="2016-04" db="EMBL/GenBank/DDBJ databases">
        <authorList>
            <person name="Shah S.A."/>
            <person name="Garrett R.A."/>
        </authorList>
    </citation>
    <scope>NUCLEOTIDE SEQUENCE [LARGE SCALE GENOMIC DNA]</scope>
    <source>
        <strain evidence="3">ATCC 35091 / DSM 1616 / JCM 8930 / NBRC 15331 / P1</strain>
    </source>
</reference>
<dbReference type="AlphaFoldDB" id="Q9UXA4"/>